<evidence type="ECO:0000256" key="2">
    <source>
        <dbReference type="ARBA" id="ARBA00022475"/>
    </source>
</evidence>
<keyword evidence="5 6" id="KW-0472">Membrane</keyword>
<reference evidence="8 9" key="1">
    <citation type="journal article" date="2012" name="J. Bacteriol.">
        <title>Draft genome sequence of Thermus sp. strain RL, isolated from a hot water spring located atop the Himalayan ranges at Manikaran, India.</title>
        <authorList>
            <person name="Dwivedi V."/>
            <person name="Sangwan N."/>
            <person name="Nigam A."/>
            <person name="Garg N."/>
            <person name="Niharika N."/>
            <person name="Khurana P."/>
            <person name="Khurana J.P."/>
            <person name="Lal R."/>
        </authorList>
    </citation>
    <scope>NUCLEOTIDE SEQUENCE [LARGE SCALE GENOMIC DNA]</scope>
    <source>
        <strain evidence="8 9">RL</strain>
    </source>
</reference>
<keyword evidence="3 6" id="KW-0812">Transmembrane</keyword>
<dbReference type="EMBL" id="CP014141">
    <property type="protein sequence ID" value="AMA75663.1"/>
    <property type="molecule type" value="Genomic_DNA"/>
</dbReference>
<dbReference type="InterPro" id="IPR036259">
    <property type="entry name" value="MFS_trans_sf"/>
</dbReference>
<name>H7GG67_9DEIN</name>
<dbReference type="PANTHER" id="PTHR23513">
    <property type="entry name" value="INTEGRAL MEMBRANE EFFLUX PROTEIN-RELATED"/>
    <property type="match status" value="1"/>
</dbReference>
<gene>
    <name evidence="7" type="ORF">AV541_06020</name>
    <name evidence="8" type="ORF">RLTM_05811</name>
</gene>
<dbReference type="EMBL" id="AIJQ01000007">
    <property type="protein sequence ID" value="EIA39191.1"/>
    <property type="molecule type" value="Genomic_DNA"/>
</dbReference>
<feature type="transmembrane region" description="Helical" evidence="6">
    <location>
        <begin position="7"/>
        <end position="30"/>
    </location>
</feature>
<comment type="subcellular location">
    <subcellularLocation>
        <location evidence="1">Cell membrane</location>
        <topology evidence="1">Multi-pass membrane protein</topology>
    </subcellularLocation>
</comment>
<evidence type="ECO:0000313" key="10">
    <source>
        <dbReference type="Proteomes" id="UP000061630"/>
    </source>
</evidence>
<feature type="transmembrane region" description="Helical" evidence="6">
    <location>
        <begin position="66"/>
        <end position="85"/>
    </location>
</feature>
<dbReference type="KEGG" id="tpar:AV541_06020"/>
<evidence type="ECO:0000256" key="4">
    <source>
        <dbReference type="ARBA" id="ARBA00022989"/>
    </source>
</evidence>
<feature type="transmembrane region" description="Helical" evidence="6">
    <location>
        <begin position="289"/>
        <end position="306"/>
    </location>
</feature>
<protein>
    <recommendedName>
        <fullName evidence="11">MFS transporter</fullName>
    </recommendedName>
</protein>
<dbReference type="Gene3D" id="1.20.1250.20">
    <property type="entry name" value="MFS general substrate transporter like domains"/>
    <property type="match status" value="1"/>
</dbReference>
<dbReference type="PANTHER" id="PTHR23513:SF6">
    <property type="entry name" value="MAJOR FACILITATOR SUPERFAMILY ASSOCIATED DOMAIN-CONTAINING PROTEIN"/>
    <property type="match status" value="1"/>
</dbReference>
<dbReference type="Proteomes" id="UP000061630">
    <property type="component" value="Chromosome"/>
</dbReference>
<feature type="transmembrane region" description="Helical" evidence="6">
    <location>
        <begin position="139"/>
        <end position="164"/>
    </location>
</feature>
<evidence type="ECO:0000256" key="6">
    <source>
        <dbReference type="SAM" id="Phobius"/>
    </source>
</evidence>
<dbReference type="PATRIC" id="fig|456163.3.peg.1145"/>
<evidence type="ECO:0008006" key="11">
    <source>
        <dbReference type="Google" id="ProtNLM"/>
    </source>
</evidence>
<keyword evidence="2" id="KW-1003">Cell membrane</keyword>
<evidence type="ECO:0000256" key="5">
    <source>
        <dbReference type="ARBA" id="ARBA00023136"/>
    </source>
</evidence>
<feature type="transmembrane region" description="Helical" evidence="6">
    <location>
        <begin position="318"/>
        <end position="341"/>
    </location>
</feature>
<evidence type="ECO:0000256" key="1">
    <source>
        <dbReference type="ARBA" id="ARBA00004651"/>
    </source>
</evidence>
<feature type="transmembrane region" description="Helical" evidence="6">
    <location>
        <begin position="353"/>
        <end position="378"/>
    </location>
</feature>
<organism evidence="8 9">
    <name type="scientific">Thermus parvatiensis</name>
    <dbReference type="NCBI Taxonomy" id="456163"/>
    <lineage>
        <taxon>Bacteria</taxon>
        <taxon>Thermotogati</taxon>
        <taxon>Deinococcota</taxon>
        <taxon>Deinococci</taxon>
        <taxon>Thermales</taxon>
        <taxon>Thermaceae</taxon>
        <taxon>Thermus</taxon>
    </lineage>
</organism>
<evidence type="ECO:0000256" key="3">
    <source>
        <dbReference type="ARBA" id="ARBA00022692"/>
    </source>
</evidence>
<feature type="transmembrane region" description="Helical" evidence="6">
    <location>
        <begin position="238"/>
        <end position="258"/>
    </location>
</feature>
<dbReference type="Proteomes" id="UP000053186">
    <property type="component" value="Unassembled WGS sequence"/>
</dbReference>
<proteinExistence type="predicted"/>
<dbReference type="GO" id="GO:0005886">
    <property type="term" value="C:plasma membrane"/>
    <property type="evidence" value="ECO:0007669"/>
    <property type="project" value="UniProtKB-SubCell"/>
</dbReference>
<keyword evidence="9" id="KW-1185">Reference proteome</keyword>
<feature type="transmembrane region" description="Helical" evidence="6">
    <location>
        <begin position="36"/>
        <end position="59"/>
    </location>
</feature>
<reference evidence="7 10" key="2">
    <citation type="submission" date="2016-01" db="EMBL/GenBank/DDBJ databases">
        <title>Genome sequence of Thermus parvatiensis, a thermophile isolated from a hot water spring.</title>
        <authorList>
            <person name="Tripathi C."/>
            <person name="Lal R."/>
        </authorList>
    </citation>
    <scope>NUCLEOTIDE SEQUENCE [LARGE SCALE GENOMIC DNA]</scope>
    <source>
        <strain evidence="7 10">RL</strain>
    </source>
</reference>
<evidence type="ECO:0000313" key="7">
    <source>
        <dbReference type="EMBL" id="AMA75663.1"/>
    </source>
</evidence>
<accession>H7GG67</accession>
<keyword evidence="4 6" id="KW-1133">Transmembrane helix</keyword>
<feature type="transmembrane region" description="Helical" evidence="6">
    <location>
        <begin position="91"/>
        <end position="118"/>
    </location>
</feature>
<dbReference type="SUPFAM" id="SSF103473">
    <property type="entry name" value="MFS general substrate transporter"/>
    <property type="match status" value="1"/>
</dbReference>
<evidence type="ECO:0000313" key="9">
    <source>
        <dbReference type="Proteomes" id="UP000053186"/>
    </source>
</evidence>
<sequence length="385" mass="39554">MAVRGQYLLAEGLGVFGGSLAFTALALLLGLGGNPWTLALLAALPFLTLPLDLLAGLLLDRLDRRTLLLAGVWLRAGILGLFALLPKEPLFLLPLAFLFQAVLALDLPAWHALLVRLAQGRLEREGGRLQAAQLLGDSLGDLLAAPLLLLAKPLPFALGGLLLAGEGLLLRDLPAYPPPRAAKGEGLTLGALLAGLAFLLEDRRLLPLTLYALALSFLSGLALALLPLLALAQETPPALYGLYPLGLSLGGFLGSLAAGRVGPCLGIWGGHGLRVLGLALLLLPFPFGPLGAFLVGGGGALSGVHLRAYRQRLAPEALLGRVQAGAVALLSLGSLLGTLLAGGLGTLGPRVPLLTALLGLLLLLPLALGPLGCGRLLALREGRSP</sequence>
<dbReference type="AlphaFoldDB" id="H7GG67"/>
<feature type="transmembrane region" description="Helical" evidence="6">
    <location>
        <begin position="208"/>
        <end position="232"/>
    </location>
</feature>
<evidence type="ECO:0000313" key="8">
    <source>
        <dbReference type="EMBL" id="EIA39191.1"/>
    </source>
</evidence>